<dbReference type="GO" id="GO:0005737">
    <property type="term" value="C:cytoplasm"/>
    <property type="evidence" value="ECO:0007669"/>
    <property type="project" value="UniProtKB-SubCell"/>
</dbReference>
<dbReference type="GO" id="GO:0008448">
    <property type="term" value="F:N-acetylglucosamine-6-phosphate deacetylase activity"/>
    <property type="evidence" value="ECO:0007669"/>
    <property type="project" value="TreeGrafter"/>
</dbReference>
<evidence type="ECO:0000313" key="8">
    <source>
        <dbReference type="EMBL" id="GAL18095.1"/>
    </source>
</evidence>
<sequence length="377" mass="40381">MLHVIKNVVLYAPEYIGLRDIIVGGGEILEISTPNSTYSDVFTDTDGEENILVPGFVDGLVHIVGGGGEGGFGNRTIEITAKEMLSAGITCAAGALGTDSITRSVENLLGKSRELTEQGVCTYFYTGSYHLPPCTITGCIERDILYLQDAIGLGELALSDHRGSVVSFNDLYSIGRRVRTSASLAGKTGVVLCHLGDGEEQLSLLREVVENTDLPKSLFWPTHINRNPTLFDAGIQYALDGGFVDFTTSTNAGLLADGEVSCAKALYSMLEAGVSIEQISFTSDANASLPRFDQDGNVIGTDSGKIDSLFQAVIDAVNRYDTPLELALRCITSNPAARLGLSNKGRIEQARDADFVMLNPTDFSIQQVWTNGIARLP</sequence>
<dbReference type="Pfam" id="PF01979">
    <property type="entry name" value="Amidohydro_1"/>
    <property type="match status" value="1"/>
</dbReference>
<feature type="binding site" evidence="5">
    <location>
        <begin position="67"/>
        <end position="69"/>
    </location>
    <ligand>
        <name>substrate</name>
    </ligand>
</feature>
<evidence type="ECO:0000256" key="2">
    <source>
        <dbReference type="ARBA" id="ARBA00022801"/>
    </source>
</evidence>
<accession>A0A090RRQ8</accession>
<feature type="binding site" evidence="5">
    <location>
        <position position="162"/>
    </location>
    <ligand>
        <name>substrate</name>
    </ligand>
</feature>
<dbReference type="SUPFAM" id="SSF51556">
    <property type="entry name" value="Metallo-dependent hydrolases"/>
    <property type="match status" value="1"/>
</dbReference>
<reference evidence="8 9" key="2">
    <citation type="submission" date="2014-09" db="EMBL/GenBank/DDBJ databases">
        <authorList>
            <consortium name="NBRP consortium"/>
            <person name="Sawabe T."/>
            <person name="Meirelles P."/>
            <person name="Nakanishi M."/>
            <person name="Sayaka M."/>
            <person name="Hattori M."/>
            <person name="Ohkuma M."/>
        </authorList>
    </citation>
    <scope>NUCLEOTIDE SEQUENCE [LARGE SCALE GENOMIC DNA]</scope>
    <source>
        <strain evidence="9">JCM19235</strain>
    </source>
</reference>
<feature type="binding site" evidence="5">
    <location>
        <position position="129"/>
    </location>
    <ligand>
        <name>substrate</name>
    </ligand>
</feature>
<dbReference type="STRING" id="990268.JCM19235_6648"/>
<keyword evidence="9" id="KW-1185">Reference proteome</keyword>
<dbReference type="EMBL" id="BBMR01000002">
    <property type="protein sequence ID" value="GAL18095.1"/>
    <property type="molecule type" value="Genomic_DNA"/>
</dbReference>
<keyword evidence="3 6" id="KW-0862">Zinc</keyword>
<comment type="similarity">
    <text evidence="3">Belongs to the peptidase M38 family.</text>
</comment>
<feature type="binding site" evidence="6">
    <location>
        <position position="62"/>
    </location>
    <ligand>
        <name>Zn(2+)</name>
        <dbReference type="ChEBI" id="CHEBI:29105"/>
        <label>1</label>
        <note>catalytic</note>
    </ligand>
</feature>
<evidence type="ECO:0000256" key="5">
    <source>
        <dbReference type="PIRSR" id="PIRSR001238-2"/>
    </source>
</evidence>
<reference evidence="8 9" key="1">
    <citation type="submission" date="2014-09" db="EMBL/GenBank/DDBJ databases">
        <title>Vibrio maritimus JCM 19235. (C45) whole genome shotgun sequence.</title>
        <authorList>
            <person name="Sawabe T."/>
            <person name="Meirelles P."/>
            <person name="Nakanishi M."/>
            <person name="Sayaka M."/>
            <person name="Hattori M."/>
            <person name="Ohkuma M."/>
        </authorList>
    </citation>
    <scope>NUCLEOTIDE SEQUENCE [LARGE SCALE GENOMIC DNA]</scope>
    <source>
        <strain evidence="9">JCM19235</strain>
    </source>
</reference>
<comment type="function">
    <text evidence="3">Catalyzes the hydrolytic cleavage of a subset of L-isoaspartyl (L-beta-aspartyl) dipeptides. Used to degrade proteins damaged by L-isoaspartyl residues formation.</text>
</comment>
<evidence type="ECO:0000313" key="9">
    <source>
        <dbReference type="Proteomes" id="UP000029228"/>
    </source>
</evidence>
<name>A0A090RRQ8_9VIBR</name>
<dbReference type="PIRSF" id="PIRSF001238">
    <property type="entry name" value="IadA"/>
    <property type="match status" value="1"/>
</dbReference>
<dbReference type="InterPro" id="IPR010229">
    <property type="entry name" value="Pept_M38_dipep"/>
</dbReference>
<dbReference type="NCBIfam" id="TIGR01975">
    <property type="entry name" value="isoAsp_dipep"/>
    <property type="match status" value="1"/>
</dbReference>
<feature type="active site" description="Proton acceptor" evidence="4">
    <location>
        <position position="284"/>
    </location>
</feature>
<comment type="PTM">
    <text evidence="3">Carboxylation allows a single lysine to coordinate two zinc ions.</text>
</comment>
<feature type="domain" description="Amidohydrolase-related" evidence="7">
    <location>
        <begin position="267"/>
        <end position="372"/>
    </location>
</feature>
<evidence type="ECO:0000256" key="3">
    <source>
        <dbReference type="PIRNR" id="PIRNR001238"/>
    </source>
</evidence>
<comment type="subcellular location">
    <subcellularLocation>
        <location evidence="3">Cytoplasm</location>
    </subcellularLocation>
</comment>
<dbReference type="EC" id="3.4.19.-" evidence="3"/>
<dbReference type="InterPro" id="IPR011059">
    <property type="entry name" value="Metal-dep_hydrolase_composite"/>
</dbReference>
<evidence type="ECO:0000256" key="6">
    <source>
        <dbReference type="PIRSR" id="PIRSR001238-3"/>
    </source>
</evidence>
<dbReference type="PANTHER" id="PTHR11113">
    <property type="entry name" value="N-ACETYLGLUCOSAMINE-6-PHOSPHATE DEACETYLASE"/>
    <property type="match status" value="1"/>
</dbReference>
<evidence type="ECO:0000259" key="7">
    <source>
        <dbReference type="Pfam" id="PF01979"/>
    </source>
</evidence>
<dbReference type="GO" id="GO:0008237">
    <property type="term" value="F:metallopeptidase activity"/>
    <property type="evidence" value="ECO:0007669"/>
    <property type="project" value="UniProtKB-KW"/>
</dbReference>
<dbReference type="Proteomes" id="UP000029228">
    <property type="component" value="Unassembled WGS sequence"/>
</dbReference>
<dbReference type="InterPro" id="IPR006680">
    <property type="entry name" value="Amidohydro-rel"/>
</dbReference>
<dbReference type="AlphaFoldDB" id="A0A090RRQ8"/>
<feature type="binding site" evidence="5">
    <location>
        <position position="98"/>
    </location>
    <ligand>
        <name>substrate</name>
    </ligand>
</feature>
<feature type="binding site" evidence="5">
    <location>
        <position position="288"/>
    </location>
    <ligand>
        <name>substrate</name>
    </ligand>
</feature>
<dbReference type="GO" id="GO:0006508">
    <property type="term" value="P:proteolysis"/>
    <property type="evidence" value="ECO:0007669"/>
    <property type="project" value="UniProtKB-KW"/>
</dbReference>
<evidence type="ECO:0000256" key="1">
    <source>
        <dbReference type="ARBA" id="ARBA00010716"/>
    </source>
</evidence>
<dbReference type="SUPFAM" id="SSF51338">
    <property type="entry name" value="Composite domain of metallo-dependent hydrolases"/>
    <property type="match status" value="1"/>
</dbReference>
<dbReference type="Gene3D" id="2.30.40.10">
    <property type="entry name" value="Urease, subunit C, domain 1"/>
    <property type="match status" value="1"/>
</dbReference>
<protein>
    <recommendedName>
        <fullName evidence="3">Isoaspartyl dipeptidase</fullName>
        <ecNumber evidence="3">3.4.19.-</ecNumber>
    </recommendedName>
</protein>
<comment type="caution">
    <text evidence="8">The sequence shown here is derived from an EMBL/GenBank/DDBJ whole genome shotgun (WGS) entry which is preliminary data.</text>
</comment>
<dbReference type="PANTHER" id="PTHR11113:SF14">
    <property type="entry name" value="N-ACETYLGLUCOSAMINE-6-PHOSPHATE DEACETYLASE"/>
    <property type="match status" value="1"/>
</dbReference>
<feature type="binding site" evidence="6">
    <location>
        <position position="284"/>
    </location>
    <ligand>
        <name>Zn(2+)</name>
        <dbReference type="ChEBI" id="CHEBI:29105"/>
        <label>1</label>
        <note>catalytic</note>
    </ligand>
</feature>
<feature type="binding site" evidence="6">
    <location>
        <position position="223"/>
    </location>
    <ligand>
        <name>Zn(2+)</name>
        <dbReference type="ChEBI" id="CHEBI:29105"/>
        <label>2</label>
        <note>catalytic</note>
    </ligand>
</feature>
<organism evidence="8 9">
    <name type="scientific">Vibrio maritimus</name>
    <dbReference type="NCBI Taxonomy" id="990268"/>
    <lineage>
        <taxon>Bacteria</taxon>
        <taxon>Pseudomonadati</taxon>
        <taxon>Pseudomonadota</taxon>
        <taxon>Gammaproteobacteria</taxon>
        <taxon>Vibrionales</taxon>
        <taxon>Vibrionaceae</taxon>
        <taxon>Vibrio</taxon>
    </lineage>
</organism>
<dbReference type="GO" id="GO:0006046">
    <property type="term" value="P:N-acetylglucosamine catabolic process"/>
    <property type="evidence" value="ECO:0007669"/>
    <property type="project" value="TreeGrafter"/>
</dbReference>
<dbReference type="OrthoDB" id="9776455at2"/>
<feature type="binding site" evidence="6">
    <location>
        <position position="194"/>
    </location>
    <ligand>
        <name>Zn(2+)</name>
        <dbReference type="ChEBI" id="CHEBI:29105"/>
        <label>2</label>
        <note>catalytic</note>
    </ligand>
</feature>
<comment type="similarity">
    <text evidence="1">Belongs to the metallo-dependent hydrolases superfamily. NagA family.</text>
</comment>
<feature type="binding site" evidence="5">
    <location>
        <position position="226"/>
    </location>
    <ligand>
        <name>substrate</name>
    </ligand>
</feature>
<dbReference type="GO" id="GO:0008798">
    <property type="term" value="F:beta-aspartyl-peptidase activity"/>
    <property type="evidence" value="ECO:0007669"/>
    <property type="project" value="InterPro"/>
</dbReference>
<comment type="cofactor">
    <cofactor evidence="3 6">
        <name>Zn(2+)</name>
        <dbReference type="ChEBI" id="CHEBI:29105"/>
    </cofactor>
    <text evidence="3 6">Binds 2 Zn(2+) ions per subunit.</text>
</comment>
<gene>
    <name evidence="8" type="ORF">JCM19235_6648</name>
</gene>
<proteinExistence type="inferred from homology"/>
<keyword evidence="3 6" id="KW-0479">Metal-binding</keyword>
<dbReference type="GO" id="GO:0046872">
    <property type="term" value="F:metal ion binding"/>
    <property type="evidence" value="ECO:0007669"/>
    <property type="project" value="UniProtKB-KW"/>
</dbReference>
<evidence type="ECO:0000256" key="4">
    <source>
        <dbReference type="PIRSR" id="PIRSR001238-1"/>
    </source>
</evidence>
<keyword evidence="3" id="KW-0482">Metalloprotease</keyword>
<dbReference type="InterPro" id="IPR032466">
    <property type="entry name" value="Metal_Hydrolase"/>
</dbReference>
<keyword evidence="2 3" id="KW-0378">Hydrolase</keyword>
<dbReference type="Gene3D" id="3.20.20.140">
    <property type="entry name" value="Metal-dependent hydrolases"/>
    <property type="match status" value="1"/>
</dbReference>
<keyword evidence="3" id="KW-0645">Protease</keyword>